<evidence type="ECO:0000256" key="2">
    <source>
        <dbReference type="SAM" id="MobiDB-lite"/>
    </source>
</evidence>
<sequence length="186" mass="20713">MDSTARVLTLIAVSLLLVGFHSYSVRALEDTTGFIHVAGKVLCQDCTKGYNEWINGDRPIKGSKVSLTCMDERRRVAYFVSDVTDQKGQFDMSVSKYINGKRLNDKLCWVRLISSPDPTCNVFTDFGGGKSGVKLMRPTSVYHDTLKYVLTPLYFTTPMCEQPDTTTPTSTTPDSYSYESSHGTGY</sequence>
<protein>
    <recommendedName>
        <fullName evidence="6">Pollen Ole e 1 allergen and extensin family protein</fullName>
    </recommendedName>
</protein>
<dbReference type="Pfam" id="PF01190">
    <property type="entry name" value="Pollen_Ole_e_1"/>
    <property type="match status" value="1"/>
</dbReference>
<dbReference type="PANTHER" id="PTHR33470">
    <property type="entry name" value="OS01G0164075 PROTEIN"/>
    <property type="match status" value="1"/>
</dbReference>
<evidence type="ECO:0000256" key="3">
    <source>
        <dbReference type="SAM" id="SignalP"/>
    </source>
</evidence>
<evidence type="ECO:0000313" key="4">
    <source>
        <dbReference type="EMBL" id="KAJ4838405.1"/>
    </source>
</evidence>
<comment type="caution">
    <text evidence="4">The sequence shown here is derived from an EMBL/GenBank/DDBJ whole genome shotgun (WGS) entry which is preliminary data.</text>
</comment>
<evidence type="ECO:0008006" key="6">
    <source>
        <dbReference type="Google" id="ProtNLM"/>
    </source>
</evidence>
<keyword evidence="5" id="KW-1185">Reference proteome</keyword>
<dbReference type="AlphaFoldDB" id="A0A9Q0FVE1"/>
<feature type="chain" id="PRO_5040449937" description="Pollen Ole e 1 allergen and extensin family protein" evidence="3">
    <location>
        <begin position="28"/>
        <end position="186"/>
    </location>
</feature>
<evidence type="ECO:0000256" key="1">
    <source>
        <dbReference type="ARBA" id="ARBA00022729"/>
    </source>
</evidence>
<dbReference type="PANTHER" id="PTHR33470:SF29">
    <property type="entry name" value="POLLEN OLE E 1 ALLERGEN AND EXTENSIN FAMILY PROTEIN"/>
    <property type="match status" value="1"/>
</dbReference>
<reference evidence="4" key="2">
    <citation type="journal article" date="2023" name="Plants (Basel)">
        <title>Annotation of the Turnera subulata (Passifloraceae) Draft Genome Reveals the S-Locus Evolved after the Divergence of Turneroideae from Passifloroideae in a Stepwise Manner.</title>
        <authorList>
            <person name="Henning P.M."/>
            <person name="Roalson E.H."/>
            <person name="Mir W."/>
            <person name="McCubbin A.G."/>
            <person name="Shore J.S."/>
        </authorList>
    </citation>
    <scope>NUCLEOTIDE SEQUENCE</scope>
    <source>
        <strain evidence="4">F60SS</strain>
    </source>
</reference>
<evidence type="ECO:0000313" key="5">
    <source>
        <dbReference type="Proteomes" id="UP001141552"/>
    </source>
</evidence>
<dbReference type="OrthoDB" id="747559at2759"/>
<feature type="compositionally biased region" description="Low complexity" evidence="2">
    <location>
        <begin position="163"/>
        <end position="178"/>
    </location>
</feature>
<gene>
    <name evidence="4" type="ORF">Tsubulata_017435</name>
</gene>
<keyword evidence="1 3" id="KW-0732">Signal</keyword>
<dbReference type="GO" id="GO:0071944">
    <property type="term" value="C:cell periphery"/>
    <property type="evidence" value="ECO:0007669"/>
    <property type="project" value="TreeGrafter"/>
</dbReference>
<feature type="signal peptide" evidence="3">
    <location>
        <begin position="1"/>
        <end position="27"/>
    </location>
</feature>
<dbReference type="Proteomes" id="UP001141552">
    <property type="component" value="Unassembled WGS sequence"/>
</dbReference>
<proteinExistence type="predicted"/>
<organism evidence="4 5">
    <name type="scientific">Turnera subulata</name>
    <dbReference type="NCBI Taxonomy" id="218843"/>
    <lineage>
        <taxon>Eukaryota</taxon>
        <taxon>Viridiplantae</taxon>
        <taxon>Streptophyta</taxon>
        <taxon>Embryophyta</taxon>
        <taxon>Tracheophyta</taxon>
        <taxon>Spermatophyta</taxon>
        <taxon>Magnoliopsida</taxon>
        <taxon>eudicotyledons</taxon>
        <taxon>Gunneridae</taxon>
        <taxon>Pentapetalae</taxon>
        <taxon>rosids</taxon>
        <taxon>fabids</taxon>
        <taxon>Malpighiales</taxon>
        <taxon>Passifloraceae</taxon>
        <taxon>Turnera</taxon>
    </lineage>
</organism>
<feature type="region of interest" description="Disordered" evidence="2">
    <location>
        <begin position="162"/>
        <end position="186"/>
    </location>
</feature>
<reference evidence="4" key="1">
    <citation type="submission" date="2022-02" db="EMBL/GenBank/DDBJ databases">
        <authorList>
            <person name="Henning P.M."/>
            <person name="McCubbin A.G."/>
            <person name="Shore J.S."/>
        </authorList>
    </citation>
    <scope>NUCLEOTIDE SEQUENCE</scope>
    <source>
        <strain evidence="4">F60SS</strain>
        <tissue evidence="4">Leaves</tissue>
    </source>
</reference>
<name>A0A9Q0FVE1_9ROSI</name>
<dbReference type="EMBL" id="JAKUCV010003563">
    <property type="protein sequence ID" value="KAJ4838405.1"/>
    <property type="molecule type" value="Genomic_DNA"/>
</dbReference>
<accession>A0A9Q0FVE1</accession>